<dbReference type="EMBL" id="LIBB01000233">
    <property type="protein sequence ID" value="KRO71145.1"/>
    <property type="molecule type" value="Genomic_DNA"/>
</dbReference>
<dbReference type="SFLD" id="SFLDG01065">
    <property type="entry name" value="anaerobic_coproporphyrinogen-I"/>
    <property type="match status" value="1"/>
</dbReference>
<organism evidence="4 5">
    <name type="scientific">OM182 bacterium BACL3 MAG-120507-bin80</name>
    <dbReference type="NCBI Taxonomy" id="1655577"/>
    <lineage>
        <taxon>Bacteria</taxon>
        <taxon>Pseudomonadati</taxon>
        <taxon>Pseudomonadota</taxon>
        <taxon>Gammaproteobacteria</taxon>
        <taxon>OMG group</taxon>
        <taxon>OM182 clade</taxon>
    </lineage>
</organism>
<dbReference type="PROSITE" id="PS51918">
    <property type="entry name" value="RADICAL_SAM"/>
    <property type="match status" value="1"/>
</dbReference>
<dbReference type="SFLD" id="SFLDF00562">
    <property type="entry name" value="HemN-like__clustered_with_heat"/>
    <property type="match status" value="1"/>
</dbReference>
<dbReference type="SFLD" id="SFLDS00029">
    <property type="entry name" value="Radical_SAM"/>
    <property type="match status" value="1"/>
</dbReference>
<dbReference type="PANTHER" id="PTHR13932">
    <property type="entry name" value="COPROPORPHYRINIGEN III OXIDASE"/>
    <property type="match status" value="1"/>
</dbReference>
<keyword evidence="2" id="KW-0949">S-adenosyl-L-methionine</keyword>
<comment type="function">
    <text evidence="2">Probably acts as a heme chaperone, transferring heme to an unknown acceptor. Binds one molecule of heme per monomer, possibly covalently. Binds 1 [4Fe-4S] cluster. The cluster is coordinated with 3 cysteines and an exchangeable S-adenosyl-L-methionine.</text>
</comment>
<gene>
    <name evidence="4" type="ORF">ABR69_00355</name>
</gene>
<keyword evidence="2" id="KW-0143">Chaperone</keyword>
<dbReference type="PANTHER" id="PTHR13932:SF5">
    <property type="entry name" value="RADICAL S-ADENOSYL METHIONINE DOMAIN-CONTAINING PROTEIN 1, MITOCHONDRIAL"/>
    <property type="match status" value="1"/>
</dbReference>
<dbReference type="InterPro" id="IPR034505">
    <property type="entry name" value="Coproporphyrinogen-III_oxidase"/>
</dbReference>
<keyword evidence="2" id="KW-0349">Heme</keyword>
<dbReference type="CDD" id="cd01335">
    <property type="entry name" value="Radical_SAM"/>
    <property type="match status" value="1"/>
</dbReference>
<dbReference type="SMART" id="SM00729">
    <property type="entry name" value="Elp3"/>
    <property type="match status" value="1"/>
</dbReference>
<evidence type="ECO:0000313" key="4">
    <source>
        <dbReference type="EMBL" id="KRO71145.1"/>
    </source>
</evidence>
<protein>
    <recommendedName>
        <fullName evidence="2">Heme chaperone HemW</fullName>
    </recommendedName>
</protein>
<dbReference type="Pfam" id="PF04055">
    <property type="entry name" value="Radical_SAM"/>
    <property type="match status" value="1"/>
</dbReference>
<evidence type="ECO:0000256" key="2">
    <source>
        <dbReference type="RuleBase" id="RU364116"/>
    </source>
</evidence>
<dbReference type="GO" id="GO:0046872">
    <property type="term" value="F:metal ion binding"/>
    <property type="evidence" value="ECO:0007669"/>
    <property type="project" value="UniProtKB-UniRule"/>
</dbReference>
<feature type="domain" description="Radical SAM core" evidence="3">
    <location>
        <begin position="1"/>
        <end position="250"/>
    </location>
</feature>
<keyword evidence="2" id="KW-0963">Cytoplasm</keyword>
<accession>A0A0R2S8B8</accession>
<dbReference type="AlphaFoldDB" id="A0A0R2S8B8"/>
<dbReference type="Proteomes" id="UP000051934">
    <property type="component" value="Unassembled WGS sequence"/>
</dbReference>
<keyword evidence="2" id="KW-0408">Iron</keyword>
<comment type="caution">
    <text evidence="4">The sequence shown here is derived from an EMBL/GenBank/DDBJ whole genome shotgun (WGS) entry which is preliminary data.</text>
</comment>
<dbReference type="GO" id="GO:0005737">
    <property type="term" value="C:cytoplasm"/>
    <property type="evidence" value="ECO:0007669"/>
    <property type="project" value="UniProtKB-SubCell"/>
</dbReference>
<sequence length="405" mass="44891">MLAQPPLSLYIHIPWCVKKCPYCDFNSHEFGAHAVLPEDSYIAALCADFDADYTLACGGDTVEKRRPIYSIFIGGGTPSLFSARAFDTLLQHIASTQHAGWLESPELEITLEANPGTLEAGRFAEFRATGINRLSLGVQSFADAQLTRLGRIHDGAQARRAIDSARAAGFDNFNLDLMHGLPEQSLQDALADLESALSFEPPHLSWYQLTIEPNTVFYSKPPPLPSESILTSVQDAGHALLAARDLEQYEVSAYARSSSLQSRHNFNYWQFGDYLGIGAGAHGKISLTDGSQPLRTRKHRQPDHYLRAALQPQANGLISRYTAEATPIPPDEIAIEYLLNTLRTRRGFSPAHFEARTGTAFSAIAKRVEYLRSQGLLCDTPFVNGWITTTERGFRYLNNVLEEFI</sequence>
<keyword evidence="2" id="KW-0411">Iron-sulfur</keyword>
<dbReference type="Gene3D" id="3.30.750.200">
    <property type="match status" value="1"/>
</dbReference>
<dbReference type="Pfam" id="PF06969">
    <property type="entry name" value="HemN_C"/>
    <property type="match status" value="1"/>
</dbReference>
<evidence type="ECO:0000259" key="3">
    <source>
        <dbReference type="PROSITE" id="PS51918"/>
    </source>
</evidence>
<evidence type="ECO:0000256" key="1">
    <source>
        <dbReference type="ARBA" id="ARBA00006100"/>
    </source>
</evidence>
<dbReference type="InterPro" id="IPR004559">
    <property type="entry name" value="HemW-like"/>
</dbReference>
<comment type="subcellular location">
    <subcellularLocation>
        <location evidence="2">Cytoplasm</location>
    </subcellularLocation>
</comment>
<dbReference type="InterPro" id="IPR058240">
    <property type="entry name" value="rSAM_sf"/>
</dbReference>
<keyword evidence="2" id="KW-0479">Metal-binding</keyword>
<dbReference type="InterPro" id="IPR006638">
    <property type="entry name" value="Elp3/MiaA/NifB-like_rSAM"/>
</dbReference>
<keyword evidence="2" id="KW-0004">4Fe-4S</keyword>
<dbReference type="GO" id="GO:0051539">
    <property type="term" value="F:4 iron, 4 sulfur cluster binding"/>
    <property type="evidence" value="ECO:0007669"/>
    <property type="project" value="UniProtKB-UniRule"/>
</dbReference>
<comment type="similarity">
    <text evidence="1">Belongs to the anaerobic coproporphyrinogen-III oxidase family. HemW subfamily.</text>
</comment>
<evidence type="ECO:0000313" key="5">
    <source>
        <dbReference type="Proteomes" id="UP000051934"/>
    </source>
</evidence>
<dbReference type="InterPro" id="IPR007197">
    <property type="entry name" value="rSAM"/>
</dbReference>
<dbReference type="NCBIfam" id="TIGR00539">
    <property type="entry name" value="hemN_rel"/>
    <property type="match status" value="1"/>
</dbReference>
<dbReference type="InterPro" id="IPR010723">
    <property type="entry name" value="HemN_C"/>
</dbReference>
<name>A0A0R2S8B8_9GAMM</name>
<reference evidence="4 5" key="1">
    <citation type="submission" date="2015-10" db="EMBL/GenBank/DDBJ databases">
        <title>Metagenome-Assembled Genomes uncover a global brackish microbiome.</title>
        <authorList>
            <person name="Hugerth L.W."/>
            <person name="Larsson J."/>
            <person name="Alneberg J."/>
            <person name="Lindh M.V."/>
            <person name="Legrand C."/>
            <person name="Pinhassi J."/>
            <person name="Andersson A.F."/>
        </authorList>
    </citation>
    <scope>NUCLEOTIDE SEQUENCE [LARGE SCALE GENOMIC DNA]</scope>
    <source>
        <strain evidence="4">BACL4 MAG-120507-bin80</strain>
    </source>
</reference>
<dbReference type="GO" id="GO:0006779">
    <property type="term" value="P:porphyrin-containing compound biosynthetic process"/>
    <property type="evidence" value="ECO:0007669"/>
    <property type="project" value="InterPro"/>
</dbReference>
<dbReference type="SUPFAM" id="SSF102114">
    <property type="entry name" value="Radical SAM enzymes"/>
    <property type="match status" value="1"/>
</dbReference>
<proteinExistence type="inferred from homology"/>
<dbReference type="SFLD" id="SFLDF00288">
    <property type="entry name" value="HemN-like__clustered_with_nucl"/>
    <property type="match status" value="1"/>
</dbReference>
<dbReference type="GO" id="GO:0004109">
    <property type="term" value="F:coproporphyrinogen oxidase activity"/>
    <property type="evidence" value="ECO:0007669"/>
    <property type="project" value="InterPro"/>
</dbReference>